<comment type="caution">
    <text evidence="1">The sequence shown here is derived from an EMBL/GenBank/DDBJ whole genome shotgun (WGS) entry which is preliminary data.</text>
</comment>
<dbReference type="Proteomes" id="UP000076858">
    <property type="component" value="Unassembled WGS sequence"/>
</dbReference>
<protein>
    <submittedName>
        <fullName evidence="1">Uncharacterized protein</fullName>
    </submittedName>
</protein>
<evidence type="ECO:0000313" key="1">
    <source>
        <dbReference type="EMBL" id="KZS05174.1"/>
    </source>
</evidence>
<proteinExistence type="predicted"/>
<evidence type="ECO:0000313" key="2">
    <source>
        <dbReference type="Proteomes" id="UP000076858"/>
    </source>
</evidence>
<accession>A0A164MLX1</accession>
<keyword evidence="2" id="KW-1185">Reference proteome</keyword>
<organism evidence="1 2">
    <name type="scientific">Daphnia magna</name>
    <dbReference type="NCBI Taxonomy" id="35525"/>
    <lineage>
        <taxon>Eukaryota</taxon>
        <taxon>Metazoa</taxon>
        <taxon>Ecdysozoa</taxon>
        <taxon>Arthropoda</taxon>
        <taxon>Crustacea</taxon>
        <taxon>Branchiopoda</taxon>
        <taxon>Diplostraca</taxon>
        <taxon>Cladocera</taxon>
        <taxon>Anomopoda</taxon>
        <taxon>Daphniidae</taxon>
        <taxon>Daphnia</taxon>
    </lineage>
</organism>
<dbReference type="EMBL" id="LRGB01002993">
    <property type="protein sequence ID" value="KZS05174.1"/>
    <property type="molecule type" value="Genomic_DNA"/>
</dbReference>
<gene>
    <name evidence="1" type="ORF">APZ42_031758</name>
</gene>
<name>A0A164MLX1_9CRUS</name>
<sequence>MLLRVQLAEDVEGSHFQISLGGFMMFCRSVTIQDESQAKFSVLACHGKCSTLKIVAQRSHE</sequence>
<reference evidence="1 2" key="1">
    <citation type="submission" date="2016-03" db="EMBL/GenBank/DDBJ databases">
        <title>EvidentialGene: Evidence-directed Construction of Genes on Genomes.</title>
        <authorList>
            <person name="Gilbert D.G."/>
            <person name="Choi J.-H."/>
            <person name="Mockaitis K."/>
            <person name="Colbourne J."/>
            <person name="Pfrender M."/>
        </authorList>
    </citation>
    <scope>NUCLEOTIDE SEQUENCE [LARGE SCALE GENOMIC DNA]</scope>
    <source>
        <strain evidence="1 2">Xinb3</strain>
        <tissue evidence="1">Complete organism</tissue>
    </source>
</reference>
<dbReference type="AlphaFoldDB" id="A0A164MLX1"/>